<sequence length="63" mass="6944">MFRVDLIGASRANTRASVGSYLPKRLAYFVLSSELSKYQSEHGQRPISPAVDHTTIGATCWSD</sequence>
<comment type="caution">
    <text evidence="1">The sequence shown here is derived from an EMBL/GenBank/DDBJ whole genome shotgun (WGS) entry which is preliminary data.</text>
</comment>
<dbReference type="EMBL" id="QGKW02000717">
    <property type="protein sequence ID" value="KAF2598099.1"/>
    <property type="molecule type" value="Genomic_DNA"/>
</dbReference>
<proteinExistence type="predicted"/>
<dbReference type="Proteomes" id="UP000712281">
    <property type="component" value="Unassembled WGS sequence"/>
</dbReference>
<dbReference type="AlphaFoldDB" id="A0A8S9I0I2"/>
<reference evidence="1" key="1">
    <citation type="submission" date="2019-12" db="EMBL/GenBank/DDBJ databases">
        <title>Genome sequencing and annotation of Brassica cretica.</title>
        <authorList>
            <person name="Studholme D.J."/>
            <person name="Sarris P.F."/>
        </authorList>
    </citation>
    <scope>NUCLEOTIDE SEQUENCE</scope>
    <source>
        <strain evidence="2">PFS-001/15</strain>
        <strain evidence="1">PFS-102/07</strain>
        <tissue evidence="1">Leaf</tissue>
    </source>
</reference>
<protein>
    <submittedName>
        <fullName evidence="1">Uncharacterized protein</fullName>
    </submittedName>
</protein>
<evidence type="ECO:0000313" key="1">
    <source>
        <dbReference type="EMBL" id="KAF2561008.1"/>
    </source>
</evidence>
<dbReference type="EMBL" id="QGKY02001250">
    <property type="protein sequence ID" value="KAF2561008.1"/>
    <property type="molecule type" value="Genomic_DNA"/>
</dbReference>
<organism evidence="1">
    <name type="scientific">Brassica cretica</name>
    <name type="common">Mustard</name>
    <dbReference type="NCBI Taxonomy" id="69181"/>
    <lineage>
        <taxon>Eukaryota</taxon>
        <taxon>Viridiplantae</taxon>
        <taxon>Streptophyta</taxon>
        <taxon>Embryophyta</taxon>
        <taxon>Tracheophyta</taxon>
        <taxon>Spermatophyta</taxon>
        <taxon>Magnoliopsida</taxon>
        <taxon>eudicotyledons</taxon>
        <taxon>Gunneridae</taxon>
        <taxon>Pentapetalae</taxon>
        <taxon>rosids</taxon>
        <taxon>malvids</taxon>
        <taxon>Brassicales</taxon>
        <taxon>Brassicaceae</taxon>
        <taxon>Brassiceae</taxon>
        <taxon>Brassica</taxon>
    </lineage>
</organism>
<gene>
    <name evidence="2" type="ORF">F2Q68_00010423</name>
    <name evidence="1" type="ORF">F2Q70_00017468</name>
</gene>
<name>A0A8S9I0I2_BRACR</name>
<evidence type="ECO:0000313" key="2">
    <source>
        <dbReference type="EMBL" id="KAF2598099.1"/>
    </source>
</evidence>
<accession>A0A8S9I0I2</accession>